<reference evidence="1 2" key="1">
    <citation type="submission" date="2019-11" db="EMBL/GenBank/DDBJ databases">
        <title>The genome sequence of Methylocystis heyeri.</title>
        <authorList>
            <person name="Oshkin I.Y."/>
            <person name="Miroshnikov K."/>
            <person name="Dedysh S.N."/>
        </authorList>
    </citation>
    <scope>NUCLEOTIDE SEQUENCE [LARGE SCALE GENOMIC DNA]</scope>
    <source>
        <strain evidence="1 2">H2</strain>
    </source>
</reference>
<accession>A0A6B8KEW4</accession>
<gene>
    <name evidence="1" type="ORF">H2LOC_004410</name>
</gene>
<proteinExistence type="predicted"/>
<sequence>MTAYDEEDARHIFGSEVAPVFGNREICEIIEEIDVATLDEAHVRPNTGVVSTRGVWFPLL</sequence>
<name>A0A6B8KEW4_9HYPH</name>
<evidence type="ECO:0000313" key="1">
    <source>
        <dbReference type="EMBL" id="QGM44993.1"/>
    </source>
</evidence>
<protein>
    <submittedName>
        <fullName evidence="1">Uncharacterized protein</fullName>
    </submittedName>
</protein>
<dbReference type="KEGG" id="mhey:H2LOC_004410"/>
<organism evidence="1 2">
    <name type="scientific">Methylocystis heyeri</name>
    <dbReference type="NCBI Taxonomy" id="391905"/>
    <lineage>
        <taxon>Bacteria</taxon>
        <taxon>Pseudomonadati</taxon>
        <taxon>Pseudomonadota</taxon>
        <taxon>Alphaproteobacteria</taxon>
        <taxon>Hyphomicrobiales</taxon>
        <taxon>Methylocystaceae</taxon>
        <taxon>Methylocystis</taxon>
    </lineage>
</organism>
<dbReference type="EMBL" id="CP046052">
    <property type="protein sequence ID" value="QGM44993.1"/>
    <property type="molecule type" value="Genomic_DNA"/>
</dbReference>
<dbReference type="Proteomes" id="UP000309061">
    <property type="component" value="Chromosome"/>
</dbReference>
<dbReference type="OrthoDB" id="677036at2"/>
<evidence type="ECO:0000313" key="2">
    <source>
        <dbReference type="Proteomes" id="UP000309061"/>
    </source>
</evidence>
<dbReference type="AlphaFoldDB" id="A0A6B8KEW4"/>
<dbReference type="RefSeq" id="WP_136495284.1">
    <property type="nucleotide sequence ID" value="NZ_CP046052.1"/>
</dbReference>
<keyword evidence="2" id="KW-1185">Reference proteome</keyword>